<feature type="transmembrane region" description="Helical" evidence="4">
    <location>
        <begin position="6"/>
        <end position="30"/>
    </location>
</feature>
<keyword evidence="4" id="KW-1133">Transmembrane helix</keyword>
<keyword evidence="4" id="KW-0472">Membrane</keyword>
<dbReference type="PANTHER" id="PTHR10117:SF54">
    <property type="entry name" value="TRANSIENT RECEPTOR POTENTIAL-GAMMA PROTEIN"/>
    <property type="match status" value="1"/>
</dbReference>
<protein>
    <submittedName>
        <fullName evidence="5">Uncharacterized protein</fullName>
    </submittedName>
</protein>
<dbReference type="GO" id="GO:0051480">
    <property type="term" value="P:regulation of cytosolic calcium ion concentration"/>
    <property type="evidence" value="ECO:0007669"/>
    <property type="project" value="TreeGrafter"/>
</dbReference>
<accession>A0A3P6TPD9</accession>
<evidence type="ECO:0000256" key="2">
    <source>
        <dbReference type="ARBA" id="ARBA00023065"/>
    </source>
</evidence>
<keyword evidence="6" id="KW-1185">Reference proteome</keyword>
<evidence type="ECO:0000256" key="1">
    <source>
        <dbReference type="ARBA" id="ARBA00022448"/>
    </source>
</evidence>
<gene>
    <name evidence="5" type="ORF">CGOC_LOCUS6396</name>
</gene>
<keyword evidence="1" id="KW-0813">Transport</keyword>
<name>A0A3P6TPD9_CYLGO</name>
<dbReference type="GO" id="GO:0005886">
    <property type="term" value="C:plasma membrane"/>
    <property type="evidence" value="ECO:0007669"/>
    <property type="project" value="TreeGrafter"/>
</dbReference>
<proteinExistence type="predicted"/>
<evidence type="ECO:0000313" key="5">
    <source>
        <dbReference type="EMBL" id="VDK68204.1"/>
    </source>
</evidence>
<dbReference type="GO" id="GO:0070679">
    <property type="term" value="F:inositol 1,4,5 trisphosphate binding"/>
    <property type="evidence" value="ECO:0007669"/>
    <property type="project" value="TreeGrafter"/>
</dbReference>
<dbReference type="OrthoDB" id="2373987at2759"/>
<dbReference type="GO" id="GO:0034703">
    <property type="term" value="C:cation channel complex"/>
    <property type="evidence" value="ECO:0007669"/>
    <property type="project" value="TreeGrafter"/>
</dbReference>
<evidence type="ECO:0000313" key="6">
    <source>
        <dbReference type="Proteomes" id="UP000271889"/>
    </source>
</evidence>
<keyword evidence="3" id="KW-0407">Ion channel</keyword>
<dbReference type="EMBL" id="UYRV01020785">
    <property type="protein sequence ID" value="VDK68204.1"/>
    <property type="molecule type" value="Genomic_DNA"/>
</dbReference>
<sequence length="103" mass="11926">MVIDILKFFLVYALVLFAFACGLNQLLWYYGAMRAQECEQYTKWIANPSPVVNAAKMDTLKESCDIKYRSVSSIYHTSETLFWAMFGLIDLSHFTLKVRVLIN</sequence>
<keyword evidence="2" id="KW-0406">Ion transport</keyword>
<reference evidence="5 6" key="1">
    <citation type="submission" date="2018-11" db="EMBL/GenBank/DDBJ databases">
        <authorList>
            <consortium name="Pathogen Informatics"/>
        </authorList>
    </citation>
    <scope>NUCLEOTIDE SEQUENCE [LARGE SCALE GENOMIC DNA]</scope>
</reference>
<dbReference type="Proteomes" id="UP000271889">
    <property type="component" value="Unassembled WGS sequence"/>
</dbReference>
<dbReference type="InterPro" id="IPR002153">
    <property type="entry name" value="TRPC_channel"/>
</dbReference>
<organism evidence="5 6">
    <name type="scientific">Cylicostephanus goldi</name>
    <name type="common">Nematode worm</name>
    <dbReference type="NCBI Taxonomy" id="71465"/>
    <lineage>
        <taxon>Eukaryota</taxon>
        <taxon>Metazoa</taxon>
        <taxon>Ecdysozoa</taxon>
        <taxon>Nematoda</taxon>
        <taxon>Chromadorea</taxon>
        <taxon>Rhabditida</taxon>
        <taxon>Rhabditina</taxon>
        <taxon>Rhabditomorpha</taxon>
        <taxon>Strongyloidea</taxon>
        <taxon>Strongylidae</taxon>
        <taxon>Cylicostephanus</taxon>
    </lineage>
</organism>
<evidence type="ECO:0000256" key="3">
    <source>
        <dbReference type="ARBA" id="ARBA00023303"/>
    </source>
</evidence>
<evidence type="ECO:0000256" key="4">
    <source>
        <dbReference type="SAM" id="Phobius"/>
    </source>
</evidence>
<dbReference type="GO" id="GO:0015279">
    <property type="term" value="F:store-operated calcium channel activity"/>
    <property type="evidence" value="ECO:0007669"/>
    <property type="project" value="TreeGrafter"/>
</dbReference>
<dbReference type="AlphaFoldDB" id="A0A3P6TPD9"/>
<keyword evidence="4" id="KW-0812">Transmembrane</keyword>
<dbReference type="PANTHER" id="PTHR10117">
    <property type="entry name" value="TRANSIENT RECEPTOR POTENTIAL CHANNEL"/>
    <property type="match status" value="1"/>
</dbReference>
<dbReference type="PROSITE" id="PS51257">
    <property type="entry name" value="PROKAR_LIPOPROTEIN"/>
    <property type="match status" value="1"/>
</dbReference>